<keyword evidence="1" id="KW-0805">Transcription regulation</keyword>
<accession>A0A656Z7B5</accession>
<dbReference type="Gene3D" id="1.10.10.60">
    <property type="entry name" value="Homeodomain-like"/>
    <property type="match status" value="2"/>
</dbReference>
<evidence type="ECO:0000256" key="3">
    <source>
        <dbReference type="ARBA" id="ARBA00023163"/>
    </source>
</evidence>
<organism evidence="5">
    <name type="scientific">Brucella anthropi</name>
    <name type="common">Ochrobactrum anthropi</name>
    <dbReference type="NCBI Taxonomy" id="529"/>
    <lineage>
        <taxon>Bacteria</taxon>
        <taxon>Pseudomonadati</taxon>
        <taxon>Pseudomonadota</taxon>
        <taxon>Alphaproteobacteria</taxon>
        <taxon>Hyphomicrobiales</taxon>
        <taxon>Brucellaceae</taxon>
        <taxon>Brucella/Ochrobactrum group</taxon>
        <taxon>Brucella</taxon>
    </lineage>
</organism>
<dbReference type="SMART" id="SM00342">
    <property type="entry name" value="HTH_ARAC"/>
    <property type="match status" value="1"/>
</dbReference>
<dbReference type="PROSITE" id="PS00041">
    <property type="entry name" value="HTH_ARAC_FAMILY_1"/>
    <property type="match status" value="1"/>
</dbReference>
<dbReference type="InterPro" id="IPR050204">
    <property type="entry name" value="AraC_XylS_family_regulators"/>
</dbReference>
<keyword evidence="3" id="KW-0804">Transcription</keyword>
<evidence type="ECO:0000259" key="4">
    <source>
        <dbReference type="PROSITE" id="PS01124"/>
    </source>
</evidence>
<dbReference type="PANTHER" id="PTHR46796:SF14">
    <property type="entry name" value="TRANSCRIPTIONAL REGULATORY PROTEIN"/>
    <property type="match status" value="1"/>
</dbReference>
<dbReference type="PANTHER" id="PTHR46796">
    <property type="entry name" value="HTH-TYPE TRANSCRIPTIONAL ACTIVATOR RHAS-RELATED"/>
    <property type="match status" value="1"/>
</dbReference>
<evidence type="ECO:0000313" key="5">
    <source>
        <dbReference type="EMBL" id="KYB45435.1"/>
    </source>
</evidence>
<dbReference type="SUPFAM" id="SSF46689">
    <property type="entry name" value="Homeodomain-like"/>
    <property type="match status" value="1"/>
</dbReference>
<dbReference type="GO" id="GO:0003700">
    <property type="term" value="F:DNA-binding transcription factor activity"/>
    <property type="evidence" value="ECO:0007669"/>
    <property type="project" value="InterPro"/>
</dbReference>
<sequence>MGLSESWFSNVFKQTTGQTPLQWQLAKRIDRAQALLRVKEATVAEVAAQLGFTDQAHLTKVFRQVVGETPAAWRRLGHNGLNRC</sequence>
<dbReference type="AlphaFoldDB" id="A0A656Z7B5"/>
<comment type="caution">
    <text evidence="5">The sequence shown here is derived from an EMBL/GenBank/DDBJ whole genome shotgun (WGS) entry which is preliminary data.</text>
</comment>
<keyword evidence="2" id="KW-0238">DNA-binding</keyword>
<reference evidence="5" key="1">
    <citation type="submission" date="2016-02" db="EMBL/GenBank/DDBJ databases">
        <title>Genomic sequences of Ochrobactrum anthropi.</title>
        <authorList>
            <person name="Chudasama K.S."/>
            <person name="Thaker V.S."/>
        </authorList>
    </citation>
    <scope>NUCLEOTIDE SEQUENCE [LARGE SCALE GENOMIC DNA]</scope>
    <source>
        <strain evidence="5">SUBG007</strain>
    </source>
</reference>
<dbReference type="InterPro" id="IPR018060">
    <property type="entry name" value="HTH_AraC"/>
</dbReference>
<dbReference type="InterPro" id="IPR018062">
    <property type="entry name" value="HTH_AraC-typ_CS"/>
</dbReference>
<protein>
    <recommendedName>
        <fullName evidence="4">HTH araC/xylS-type domain-containing protein</fullName>
    </recommendedName>
</protein>
<evidence type="ECO:0000256" key="2">
    <source>
        <dbReference type="ARBA" id="ARBA00023125"/>
    </source>
</evidence>
<feature type="domain" description="HTH araC/xylS-type" evidence="4">
    <location>
        <begin position="1"/>
        <end position="76"/>
    </location>
</feature>
<dbReference type="EMBL" id="LUAY01004882">
    <property type="protein sequence ID" value="KYB45435.1"/>
    <property type="molecule type" value="Genomic_DNA"/>
</dbReference>
<dbReference type="GO" id="GO:0043565">
    <property type="term" value="F:sequence-specific DNA binding"/>
    <property type="evidence" value="ECO:0007669"/>
    <property type="project" value="InterPro"/>
</dbReference>
<dbReference type="PROSITE" id="PS01124">
    <property type="entry name" value="HTH_ARAC_FAMILY_2"/>
    <property type="match status" value="1"/>
</dbReference>
<gene>
    <name evidence="5" type="ORF">AB664_07965</name>
</gene>
<dbReference type="Pfam" id="PF12833">
    <property type="entry name" value="HTH_18"/>
    <property type="match status" value="1"/>
</dbReference>
<dbReference type="InterPro" id="IPR009057">
    <property type="entry name" value="Homeodomain-like_sf"/>
</dbReference>
<evidence type="ECO:0000256" key="1">
    <source>
        <dbReference type="ARBA" id="ARBA00023015"/>
    </source>
</evidence>
<name>A0A656Z7B5_BRUAN</name>
<proteinExistence type="predicted"/>